<feature type="transmembrane region" description="Helical" evidence="1">
    <location>
        <begin position="196"/>
        <end position="220"/>
    </location>
</feature>
<keyword evidence="3" id="KW-1185">Reference proteome</keyword>
<evidence type="ECO:0000313" key="2">
    <source>
        <dbReference type="EMBL" id="THU80954.1"/>
    </source>
</evidence>
<feature type="transmembrane region" description="Helical" evidence="1">
    <location>
        <begin position="232"/>
        <end position="252"/>
    </location>
</feature>
<reference evidence="2 3" key="1">
    <citation type="journal article" date="2019" name="Nat. Ecol. Evol.">
        <title>Megaphylogeny resolves global patterns of mushroom evolution.</title>
        <authorList>
            <person name="Varga T."/>
            <person name="Krizsan K."/>
            <person name="Foldi C."/>
            <person name="Dima B."/>
            <person name="Sanchez-Garcia M."/>
            <person name="Sanchez-Ramirez S."/>
            <person name="Szollosi G.J."/>
            <person name="Szarkandi J.G."/>
            <person name="Papp V."/>
            <person name="Albert L."/>
            <person name="Andreopoulos W."/>
            <person name="Angelini C."/>
            <person name="Antonin V."/>
            <person name="Barry K.W."/>
            <person name="Bougher N.L."/>
            <person name="Buchanan P."/>
            <person name="Buyck B."/>
            <person name="Bense V."/>
            <person name="Catcheside P."/>
            <person name="Chovatia M."/>
            <person name="Cooper J."/>
            <person name="Damon W."/>
            <person name="Desjardin D."/>
            <person name="Finy P."/>
            <person name="Geml J."/>
            <person name="Haridas S."/>
            <person name="Hughes K."/>
            <person name="Justo A."/>
            <person name="Karasinski D."/>
            <person name="Kautmanova I."/>
            <person name="Kiss B."/>
            <person name="Kocsube S."/>
            <person name="Kotiranta H."/>
            <person name="LaButti K.M."/>
            <person name="Lechner B.E."/>
            <person name="Liimatainen K."/>
            <person name="Lipzen A."/>
            <person name="Lukacs Z."/>
            <person name="Mihaltcheva S."/>
            <person name="Morgado L.N."/>
            <person name="Niskanen T."/>
            <person name="Noordeloos M.E."/>
            <person name="Ohm R.A."/>
            <person name="Ortiz-Santana B."/>
            <person name="Ovrebo C."/>
            <person name="Racz N."/>
            <person name="Riley R."/>
            <person name="Savchenko A."/>
            <person name="Shiryaev A."/>
            <person name="Soop K."/>
            <person name="Spirin V."/>
            <person name="Szebenyi C."/>
            <person name="Tomsovsky M."/>
            <person name="Tulloss R.E."/>
            <person name="Uehling J."/>
            <person name="Grigoriev I.V."/>
            <person name="Vagvolgyi C."/>
            <person name="Papp T."/>
            <person name="Martin F.M."/>
            <person name="Miettinen O."/>
            <person name="Hibbett D.S."/>
            <person name="Nagy L.G."/>
        </authorList>
    </citation>
    <scope>NUCLEOTIDE SEQUENCE [LARGE SCALE GENOMIC DNA]</scope>
    <source>
        <strain evidence="2 3">CBS 962.96</strain>
    </source>
</reference>
<name>A0A4S8KY54_DENBC</name>
<keyword evidence="1" id="KW-0472">Membrane</keyword>
<proteinExistence type="predicted"/>
<feature type="transmembrane region" description="Helical" evidence="1">
    <location>
        <begin position="150"/>
        <end position="175"/>
    </location>
</feature>
<evidence type="ECO:0000256" key="1">
    <source>
        <dbReference type="SAM" id="Phobius"/>
    </source>
</evidence>
<protein>
    <submittedName>
        <fullName evidence="2">Uncharacterized protein</fullName>
    </submittedName>
</protein>
<keyword evidence="1" id="KW-1133">Transmembrane helix</keyword>
<sequence>MYVALMPMFIYIMLKRGLETKMQKFLFWMSLFMFLLATVYWVLSFWTFIKAIQVTFFSPELHLNQDDQFNFLPMWSAIVLLNYVITDGVVVWRAWTLCQDESRKVLYSAIFFLICDSLSVLATIILRLLLYINHDTNTPINKHLIRAIDIAQVSNLVLSSLTNIISTSTVSVKAWRFRHEIKQTLSASHSRQSAGMRVMVLLVESGIIYCLSCITVLVAILIPLKVGTLGDIYTPVNVQLAGMYPVAVLLLVSGEYSMEPEFFSTLTVGQEHSSNWECGVSVQVVDRYREASHSESIHFRTIGTVEPETEEESTDSRFELAT</sequence>
<gene>
    <name evidence="2" type="ORF">K435DRAFT_938502</name>
</gene>
<dbReference type="OrthoDB" id="3259206at2759"/>
<accession>A0A4S8KY54</accession>
<dbReference type="AlphaFoldDB" id="A0A4S8KY54"/>
<feature type="transmembrane region" description="Helical" evidence="1">
    <location>
        <begin position="105"/>
        <end position="130"/>
    </location>
</feature>
<dbReference type="EMBL" id="ML179856">
    <property type="protein sequence ID" value="THU80954.1"/>
    <property type="molecule type" value="Genomic_DNA"/>
</dbReference>
<evidence type="ECO:0000313" key="3">
    <source>
        <dbReference type="Proteomes" id="UP000297245"/>
    </source>
</evidence>
<feature type="non-terminal residue" evidence="2">
    <location>
        <position position="322"/>
    </location>
</feature>
<organism evidence="2 3">
    <name type="scientific">Dendrothele bispora (strain CBS 962.96)</name>
    <dbReference type="NCBI Taxonomy" id="1314807"/>
    <lineage>
        <taxon>Eukaryota</taxon>
        <taxon>Fungi</taxon>
        <taxon>Dikarya</taxon>
        <taxon>Basidiomycota</taxon>
        <taxon>Agaricomycotina</taxon>
        <taxon>Agaricomycetes</taxon>
        <taxon>Agaricomycetidae</taxon>
        <taxon>Agaricales</taxon>
        <taxon>Agaricales incertae sedis</taxon>
        <taxon>Dendrothele</taxon>
    </lineage>
</organism>
<feature type="transmembrane region" description="Helical" evidence="1">
    <location>
        <begin position="25"/>
        <end position="49"/>
    </location>
</feature>
<feature type="transmembrane region" description="Helical" evidence="1">
    <location>
        <begin position="69"/>
        <end position="93"/>
    </location>
</feature>
<dbReference type="Proteomes" id="UP000297245">
    <property type="component" value="Unassembled WGS sequence"/>
</dbReference>
<keyword evidence="1" id="KW-0812">Transmembrane</keyword>